<accession>A0ABT2G675</accession>
<name>A0ABT2G675_9BACT</name>
<evidence type="ECO:0000259" key="7">
    <source>
        <dbReference type="Pfam" id="PF21981"/>
    </source>
</evidence>
<comment type="subcellular location">
    <subcellularLocation>
        <location evidence="1 5">Cytoplasm</location>
    </subcellularLocation>
</comment>
<dbReference type="InterPro" id="IPR053925">
    <property type="entry name" value="RecX_HTH_3rd"/>
</dbReference>
<dbReference type="HAMAP" id="MF_01114">
    <property type="entry name" value="RecX"/>
    <property type="match status" value="1"/>
</dbReference>
<evidence type="ECO:0000313" key="9">
    <source>
        <dbReference type="Proteomes" id="UP001206788"/>
    </source>
</evidence>
<organism evidence="8 9">
    <name type="scientific">Algoriphagus limi</name>
    <dbReference type="NCBI Taxonomy" id="2975273"/>
    <lineage>
        <taxon>Bacteria</taxon>
        <taxon>Pseudomonadati</taxon>
        <taxon>Bacteroidota</taxon>
        <taxon>Cytophagia</taxon>
        <taxon>Cytophagales</taxon>
        <taxon>Cyclobacteriaceae</taxon>
        <taxon>Algoriphagus</taxon>
    </lineage>
</organism>
<dbReference type="PANTHER" id="PTHR33602">
    <property type="entry name" value="REGULATORY PROTEIN RECX FAMILY PROTEIN"/>
    <property type="match status" value="1"/>
</dbReference>
<dbReference type="Gene3D" id="1.10.10.10">
    <property type="entry name" value="Winged helix-like DNA-binding domain superfamily/Winged helix DNA-binding domain"/>
    <property type="match status" value="2"/>
</dbReference>
<keyword evidence="4 5" id="KW-0963">Cytoplasm</keyword>
<gene>
    <name evidence="5" type="primary">recX</name>
    <name evidence="8" type="ORF">NY014_10045</name>
</gene>
<protein>
    <recommendedName>
        <fullName evidence="3 5">Regulatory protein RecX</fullName>
    </recommendedName>
</protein>
<sequence length="166" mass="19956">MSGWGRNNPQHTRKTTWTAEEAKEKIAAFCAYQERCIWDVRRKLFEKGISGEKEEELINFLLKEKFLDEERFARAFARGKFRLKKWGRNRIRMEMKMRQIPETLIRKGLAEIDPVEYYDTLLGEAEKKWEKTKEPDPYKKRFKVVGYLMQRGFEQDLIQEAIESLL</sequence>
<dbReference type="PANTHER" id="PTHR33602:SF1">
    <property type="entry name" value="REGULATORY PROTEIN RECX FAMILY PROTEIN"/>
    <property type="match status" value="1"/>
</dbReference>
<dbReference type="Proteomes" id="UP001206788">
    <property type="component" value="Unassembled WGS sequence"/>
</dbReference>
<evidence type="ECO:0000313" key="8">
    <source>
        <dbReference type="EMBL" id="MCS5490773.1"/>
    </source>
</evidence>
<comment type="caution">
    <text evidence="8">The sequence shown here is derived from an EMBL/GenBank/DDBJ whole genome shotgun (WGS) entry which is preliminary data.</text>
</comment>
<evidence type="ECO:0000256" key="5">
    <source>
        <dbReference type="HAMAP-Rule" id="MF_01114"/>
    </source>
</evidence>
<comment type="similarity">
    <text evidence="2 5">Belongs to the RecX family.</text>
</comment>
<evidence type="ECO:0000259" key="6">
    <source>
        <dbReference type="Pfam" id="PF02631"/>
    </source>
</evidence>
<evidence type="ECO:0000256" key="4">
    <source>
        <dbReference type="ARBA" id="ARBA00022490"/>
    </source>
</evidence>
<evidence type="ECO:0000256" key="3">
    <source>
        <dbReference type="ARBA" id="ARBA00018111"/>
    </source>
</evidence>
<comment type="function">
    <text evidence="5">Modulates RecA activity.</text>
</comment>
<dbReference type="EMBL" id="JANWGH010000002">
    <property type="protein sequence ID" value="MCS5490773.1"/>
    <property type="molecule type" value="Genomic_DNA"/>
</dbReference>
<dbReference type="Pfam" id="PF21981">
    <property type="entry name" value="RecX_HTH3"/>
    <property type="match status" value="1"/>
</dbReference>
<feature type="domain" description="RecX third three-helical" evidence="7">
    <location>
        <begin position="116"/>
        <end position="162"/>
    </location>
</feature>
<keyword evidence="9" id="KW-1185">Reference proteome</keyword>
<dbReference type="InterPro" id="IPR003783">
    <property type="entry name" value="Regulatory_RecX"/>
</dbReference>
<proteinExistence type="inferred from homology"/>
<dbReference type="InterPro" id="IPR036388">
    <property type="entry name" value="WH-like_DNA-bd_sf"/>
</dbReference>
<dbReference type="RefSeq" id="WP_259414457.1">
    <property type="nucleotide sequence ID" value="NZ_JANWGH010000002.1"/>
</dbReference>
<feature type="domain" description="RecX second three-helical" evidence="6">
    <location>
        <begin position="68"/>
        <end position="109"/>
    </location>
</feature>
<evidence type="ECO:0000256" key="1">
    <source>
        <dbReference type="ARBA" id="ARBA00004496"/>
    </source>
</evidence>
<dbReference type="Pfam" id="PF02631">
    <property type="entry name" value="RecX_HTH2"/>
    <property type="match status" value="1"/>
</dbReference>
<dbReference type="InterPro" id="IPR053924">
    <property type="entry name" value="RecX_HTH_2nd"/>
</dbReference>
<evidence type="ECO:0000256" key="2">
    <source>
        <dbReference type="ARBA" id="ARBA00009695"/>
    </source>
</evidence>
<reference evidence="8 9" key="1">
    <citation type="submission" date="2022-08" db="EMBL/GenBank/DDBJ databases">
        <title>Algoriphagus sp. CAU 1643 isolated from mud.</title>
        <authorList>
            <person name="Kim W."/>
        </authorList>
    </citation>
    <scope>NUCLEOTIDE SEQUENCE [LARGE SCALE GENOMIC DNA]</scope>
    <source>
        <strain evidence="8 9">CAU 1643</strain>
    </source>
</reference>